<dbReference type="InterPro" id="IPR055843">
    <property type="entry name" value="DUF7420"/>
</dbReference>
<reference evidence="2 3" key="1">
    <citation type="submission" date="2018-07" db="EMBL/GenBank/DDBJ databases">
        <title>Complete nucleotide sequence of Bacillus phage BSP38.</title>
        <authorList>
            <person name="Ghosh K."/>
            <person name="Kim K.-P."/>
        </authorList>
    </citation>
    <scope>NUCLEOTIDE SEQUENCE [LARGE SCALE GENOMIC DNA]</scope>
</reference>
<keyword evidence="3" id="KW-1185">Reference proteome</keyword>
<feature type="transmembrane region" description="Helical" evidence="1">
    <location>
        <begin position="82"/>
        <end position="105"/>
    </location>
</feature>
<keyword evidence="1" id="KW-1133">Transmembrane helix</keyword>
<evidence type="ECO:0000256" key="1">
    <source>
        <dbReference type="SAM" id="Phobius"/>
    </source>
</evidence>
<feature type="transmembrane region" description="Helical" evidence="1">
    <location>
        <begin position="6"/>
        <end position="27"/>
    </location>
</feature>
<keyword evidence="1" id="KW-0472">Membrane</keyword>
<evidence type="ECO:0000313" key="3">
    <source>
        <dbReference type="Proteomes" id="UP000260425"/>
    </source>
</evidence>
<proteinExistence type="predicted"/>
<dbReference type="Proteomes" id="UP000260425">
    <property type="component" value="Segment"/>
</dbReference>
<accession>A0A345MK08</accession>
<evidence type="ECO:0000313" key="2">
    <source>
        <dbReference type="EMBL" id="AXH71190.1"/>
    </source>
</evidence>
<organismHost>
    <name type="scientific">Bacillus subtilis</name>
    <dbReference type="NCBI Taxonomy" id="1423"/>
</organismHost>
<dbReference type="Pfam" id="PF24195">
    <property type="entry name" value="DUF7420"/>
    <property type="match status" value="1"/>
</dbReference>
<keyword evidence="1" id="KW-0812">Transmembrane</keyword>
<sequence>MELMTLLAITMYCVVAATLAINLLQVARETKLLKQKGQTPLTARNITTVVLAAVAEAMTVFLLVLLYTALNTPFNTWTAPGMFLSMYVMRQPAAYLVAWGLWSVFVRVDARKMKKEIEKDKEEALS</sequence>
<name>A0A345MK08_BPBSP</name>
<gene>
    <name evidence="2" type="ORF">BSP38_148</name>
</gene>
<feature type="transmembrane region" description="Helical" evidence="1">
    <location>
        <begin position="48"/>
        <end position="70"/>
    </location>
</feature>
<organism evidence="2 3">
    <name type="scientific">Bacillus phage BSP38</name>
    <dbReference type="NCBI Taxonomy" id="2283013"/>
    <lineage>
        <taxon>Viruses</taxon>
        <taxon>Duplodnaviria</taxon>
        <taxon>Heunggongvirae</taxon>
        <taxon>Uroviricota</taxon>
        <taxon>Caudoviricetes</taxon>
        <taxon>Herelleviridae</taxon>
        <taxon>Bastillevirinae</taxon>
        <taxon>Jeonjuvirus</taxon>
        <taxon>Jeonjuvirus BSP38</taxon>
    </lineage>
</organism>
<dbReference type="EMBL" id="MH606185">
    <property type="protein sequence ID" value="AXH71190.1"/>
    <property type="molecule type" value="Genomic_DNA"/>
</dbReference>
<protein>
    <submittedName>
        <fullName evidence="2">Uncharacterized protein</fullName>
    </submittedName>
</protein>